<dbReference type="AlphaFoldDB" id="A0A6J4IMG7"/>
<dbReference type="EMBL" id="CADCTR010000678">
    <property type="protein sequence ID" value="CAA9256458.1"/>
    <property type="molecule type" value="Genomic_DNA"/>
</dbReference>
<gene>
    <name evidence="1" type="ORF">AVDCRST_MAG93-1997</name>
</gene>
<organism evidence="1">
    <name type="scientific">uncultured Chloroflexia bacterium</name>
    <dbReference type="NCBI Taxonomy" id="1672391"/>
    <lineage>
        <taxon>Bacteria</taxon>
        <taxon>Bacillati</taxon>
        <taxon>Chloroflexota</taxon>
        <taxon>Chloroflexia</taxon>
        <taxon>environmental samples</taxon>
    </lineage>
</organism>
<evidence type="ECO:0000313" key="1">
    <source>
        <dbReference type="EMBL" id="CAA9256458.1"/>
    </source>
</evidence>
<name>A0A6J4IMG7_9CHLR</name>
<reference evidence="1" key="1">
    <citation type="submission" date="2020-02" db="EMBL/GenBank/DDBJ databases">
        <authorList>
            <person name="Meier V. D."/>
        </authorList>
    </citation>
    <scope>NUCLEOTIDE SEQUENCE</scope>
    <source>
        <strain evidence="1">AVDCRST_MAG93</strain>
    </source>
</reference>
<protein>
    <submittedName>
        <fullName evidence="1">Uncharacterized protein</fullName>
    </submittedName>
</protein>
<sequence length="72" mass="7857">MAVSYSERPDGSLLGVKDDVLITLRPLGGNRYAYEVWIDDEVPAYQGEAVGQDEAKAQVQAWLDEALAEGES</sequence>
<proteinExistence type="predicted"/>
<accession>A0A6J4IMG7</accession>